<accession>A0A8K0RMA7</accession>
<dbReference type="CDD" id="cd00882">
    <property type="entry name" value="Ras_like_GTPase"/>
    <property type="match status" value="1"/>
</dbReference>
<evidence type="ECO:0000313" key="4">
    <source>
        <dbReference type="Proteomes" id="UP000813427"/>
    </source>
</evidence>
<dbReference type="Gene3D" id="3.40.50.300">
    <property type="entry name" value="P-loop containing nucleotide triphosphate hydrolases"/>
    <property type="match status" value="1"/>
</dbReference>
<dbReference type="Proteomes" id="UP000813427">
    <property type="component" value="Unassembled WGS sequence"/>
</dbReference>
<feature type="region of interest" description="Disordered" evidence="2">
    <location>
        <begin position="346"/>
        <end position="373"/>
    </location>
</feature>
<feature type="compositionally biased region" description="Basic and acidic residues" evidence="2">
    <location>
        <begin position="346"/>
        <end position="360"/>
    </location>
</feature>
<reference evidence="3" key="1">
    <citation type="journal article" date="2021" name="Nat. Commun.">
        <title>Genetic determinants of endophytism in the Arabidopsis root mycobiome.</title>
        <authorList>
            <person name="Mesny F."/>
            <person name="Miyauchi S."/>
            <person name="Thiergart T."/>
            <person name="Pickel B."/>
            <person name="Atanasova L."/>
            <person name="Karlsson M."/>
            <person name="Huettel B."/>
            <person name="Barry K.W."/>
            <person name="Haridas S."/>
            <person name="Chen C."/>
            <person name="Bauer D."/>
            <person name="Andreopoulos W."/>
            <person name="Pangilinan J."/>
            <person name="LaButti K."/>
            <person name="Riley R."/>
            <person name="Lipzen A."/>
            <person name="Clum A."/>
            <person name="Drula E."/>
            <person name="Henrissat B."/>
            <person name="Kohler A."/>
            <person name="Grigoriev I.V."/>
            <person name="Martin F.M."/>
            <person name="Hacquard S."/>
        </authorList>
    </citation>
    <scope>NUCLEOTIDE SEQUENCE</scope>
    <source>
        <strain evidence="3">MPI-SDFR-AT-0068</strain>
    </source>
</reference>
<dbReference type="EMBL" id="JAGPXF010000006">
    <property type="protein sequence ID" value="KAH7238151.1"/>
    <property type="molecule type" value="Genomic_DNA"/>
</dbReference>
<feature type="coiled-coil region" evidence="1">
    <location>
        <begin position="309"/>
        <end position="336"/>
    </location>
</feature>
<evidence type="ECO:0000256" key="1">
    <source>
        <dbReference type="SAM" id="Coils"/>
    </source>
</evidence>
<feature type="coiled-coil region" evidence="1">
    <location>
        <begin position="244"/>
        <end position="285"/>
    </location>
</feature>
<keyword evidence="4" id="KW-1185">Reference proteome</keyword>
<feature type="region of interest" description="Disordered" evidence="2">
    <location>
        <begin position="1"/>
        <end position="48"/>
    </location>
</feature>
<feature type="compositionally biased region" description="Basic and acidic residues" evidence="2">
    <location>
        <begin position="1"/>
        <end position="10"/>
    </location>
</feature>
<evidence type="ECO:0008006" key="5">
    <source>
        <dbReference type="Google" id="ProtNLM"/>
    </source>
</evidence>
<evidence type="ECO:0000256" key="2">
    <source>
        <dbReference type="SAM" id="MobiDB-lite"/>
    </source>
</evidence>
<organism evidence="3 4">
    <name type="scientific">Fusarium tricinctum</name>
    <dbReference type="NCBI Taxonomy" id="61284"/>
    <lineage>
        <taxon>Eukaryota</taxon>
        <taxon>Fungi</taxon>
        <taxon>Dikarya</taxon>
        <taxon>Ascomycota</taxon>
        <taxon>Pezizomycotina</taxon>
        <taxon>Sordariomycetes</taxon>
        <taxon>Hypocreomycetidae</taxon>
        <taxon>Hypocreales</taxon>
        <taxon>Nectriaceae</taxon>
        <taxon>Fusarium</taxon>
        <taxon>Fusarium tricinctum species complex</taxon>
    </lineage>
</organism>
<proteinExistence type="predicted"/>
<dbReference type="OrthoDB" id="8954335at2759"/>
<feature type="compositionally biased region" description="Polar residues" evidence="2">
    <location>
        <begin position="361"/>
        <end position="373"/>
    </location>
</feature>
<dbReference type="SUPFAM" id="SSF52540">
    <property type="entry name" value="P-loop containing nucleoside triphosphate hydrolases"/>
    <property type="match status" value="1"/>
</dbReference>
<keyword evidence="1" id="KW-0175">Coiled coil</keyword>
<feature type="compositionally biased region" description="Polar residues" evidence="2">
    <location>
        <begin position="11"/>
        <end position="32"/>
    </location>
</feature>
<sequence length="627" mass="71482">MQQEFSREGSDSSQAPSVSDNDYTTAVSQPIATSEDVDPRGFRGGHARRPNDAFIAVMGQTGSGKSTSVVDVYPYEVSPDSTVYLIDTPGFDDTNKSDTEVLEEIAMWLSDSYKNNIRLDGIIYLHRISDFRMQGSARKNLVTFNKLCGEGALKRVILASTMWDITREEVAVMREQELKETSHFWGWMLSQGSSCHRYNNTPESARQIVLSLIGRGDPIVTDLQTQMVDNGLSLEETAAGRDLNTALRKEIKKLTQEQRALEEHIKAAEKTRDRMTQEILKEERDRNRMMLEKAQNGTKALNATMETMMAKRDKRLAEMKKEISDLQQREKEHLRLVREQALALERERSARNEKKQRQQENTDLPLNFNNSGQRSTNLVTAGQNHRKGEVKNPPTKIWFSISLNGSLYSLRSPEKWICNACRALERVGSDRNRIESGYMAIGQPGEWIARYGNDTWITSKDFEQHYPDLIEKIKVFEIGNLDTCALGPNQQYYARWLDGSWYCTGSSALVRTIQNLIKGQNKIVAISLGFGKSFLVSYELNNGYLGWHHDLRGYYRGLERFLKGHNNISIHAVTLDPQSQTDYLVVFTEDSAKGRGKPKNKLHCSNRGTRHAISDWWETSKELREDS</sequence>
<evidence type="ECO:0000313" key="3">
    <source>
        <dbReference type="EMBL" id="KAH7238151.1"/>
    </source>
</evidence>
<dbReference type="InterPro" id="IPR027417">
    <property type="entry name" value="P-loop_NTPase"/>
</dbReference>
<protein>
    <recommendedName>
        <fullName evidence="5">G domain-containing protein</fullName>
    </recommendedName>
</protein>
<name>A0A8K0RMA7_9HYPO</name>
<gene>
    <name evidence="3" type="ORF">BKA59DRAFT_514449</name>
</gene>
<comment type="caution">
    <text evidence="3">The sequence shown here is derived from an EMBL/GenBank/DDBJ whole genome shotgun (WGS) entry which is preliminary data.</text>
</comment>
<dbReference type="AlphaFoldDB" id="A0A8K0RMA7"/>